<dbReference type="RefSeq" id="WP_078672109.1">
    <property type="nucleotide sequence ID" value="NZ_FUWZ01000005.1"/>
</dbReference>
<reference evidence="2" key="1">
    <citation type="submission" date="2017-02" db="EMBL/GenBank/DDBJ databases">
        <authorList>
            <person name="Varghese N."/>
            <person name="Submissions S."/>
        </authorList>
    </citation>
    <scope>NUCLEOTIDE SEQUENCE [LARGE SCALE GENOMIC DNA]</scope>
    <source>
        <strain evidence="2">DSM 22224</strain>
    </source>
</reference>
<dbReference type="AlphaFoldDB" id="A0A1T4TKC8"/>
<name>A0A1T4TKC8_9BACT</name>
<dbReference type="STRING" id="634771.SAMN04488128_105306"/>
<keyword evidence="2" id="KW-1185">Reference proteome</keyword>
<sequence length="129" mass="14443">MSFKAELIIGGKSANVLECNYGFSQGTDAIGKPSTMPRGGTISLVLESARDTDLIQWMISPEEKRDGTIIFKRRDHDSSLRTVEFTEGICVQFHESYHHSGASPMITHIVISARELKIGNVAYKRKWED</sequence>
<dbReference type="OrthoDB" id="955509at2"/>
<gene>
    <name evidence="1" type="ORF">SAMN04488128_105306</name>
</gene>
<dbReference type="GO" id="GO:0033104">
    <property type="term" value="C:type VI protein secretion system complex"/>
    <property type="evidence" value="ECO:0007669"/>
    <property type="project" value="InterPro"/>
</dbReference>
<dbReference type="EMBL" id="FUWZ01000005">
    <property type="protein sequence ID" value="SKA40956.1"/>
    <property type="molecule type" value="Genomic_DNA"/>
</dbReference>
<accession>A0A1T4TKC8</accession>
<dbReference type="Pfam" id="PF17642">
    <property type="entry name" value="TssD"/>
    <property type="match status" value="1"/>
</dbReference>
<dbReference type="Proteomes" id="UP000190367">
    <property type="component" value="Unassembled WGS sequence"/>
</dbReference>
<organism evidence="1 2">
    <name type="scientific">Chitinophaga eiseniae</name>
    <dbReference type="NCBI Taxonomy" id="634771"/>
    <lineage>
        <taxon>Bacteria</taxon>
        <taxon>Pseudomonadati</taxon>
        <taxon>Bacteroidota</taxon>
        <taxon>Chitinophagia</taxon>
        <taxon>Chitinophagales</taxon>
        <taxon>Chitinophagaceae</taxon>
        <taxon>Chitinophaga</taxon>
    </lineage>
</organism>
<dbReference type="InterPro" id="IPR041408">
    <property type="entry name" value="Hcp_Tssd"/>
</dbReference>
<proteinExistence type="predicted"/>
<evidence type="ECO:0000313" key="1">
    <source>
        <dbReference type="EMBL" id="SKA40956.1"/>
    </source>
</evidence>
<protein>
    <recommendedName>
        <fullName evidence="3">Phage tail tube protein</fullName>
    </recommendedName>
</protein>
<evidence type="ECO:0000313" key="2">
    <source>
        <dbReference type="Proteomes" id="UP000190367"/>
    </source>
</evidence>
<evidence type="ECO:0008006" key="3">
    <source>
        <dbReference type="Google" id="ProtNLM"/>
    </source>
</evidence>